<accession>A0ABY3U288</accession>
<dbReference type="EMBL" id="CP092365">
    <property type="protein sequence ID" value="ULN51672.1"/>
    <property type="molecule type" value="Genomic_DNA"/>
</dbReference>
<dbReference type="RefSeq" id="WP_240169955.1">
    <property type="nucleotide sequence ID" value="NZ_CP092365.1"/>
</dbReference>
<gene>
    <name evidence="1" type="ORF">MIU77_12255</name>
</gene>
<name>A0ABY3U288_9MYCO</name>
<keyword evidence="2" id="KW-1185">Reference proteome</keyword>
<sequence>MPRSVDVAVQSPVTVTQVHAAFGSEDYWHARFAAFDTDTGLDRLHIDDDGAVHVAMTVHLVRSVLPAALAGLVGGGLTMTHREVWRPVDEQRVRGEISIAAPGARGSGRGEAWLTPAGRGSRLAFAATVHVKMPMVGGTVERFIGGQLADNIPAIQRFTTEWIAGRPRSWPQ</sequence>
<evidence type="ECO:0000313" key="1">
    <source>
        <dbReference type="EMBL" id="ULN51672.1"/>
    </source>
</evidence>
<reference evidence="1" key="1">
    <citation type="submission" date="2022-08" db="EMBL/GenBank/DDBJ databases">
        <title>Complete genome sequence of 14 non-tuberculosis mycobacteria type-strains.</title>
        <authorList>
            <person name="Igarashi Y."/>
            <person name="Osugi A."/>
            <person name="Mitarai S."/>
        </authorList>
    </citation>
    <scope>NUCLEOTIDE SEQUENCE</scope>
    <source>
        <strain evidence="1">DSM 45575</strain>
    </source>
</reference>
<dbReference type="InterPro" id="IPR019639">
    <property type="entry name" value="DUF2505"/>
</dbReference>
<evidence type="ECO:0000313" key="2">
    <source>
        <dbReference type="Proteomes" id="UP001055200"/>
    </source>
</evidence>
<dbReference type="Pfam" id="PF10698">
    <property type="entry name" value="DUF2505"/>
    <property type="match status" value="1"/>
</dbReference>
<dbReference type="Proteomes" id="UP001055200">
    <property type="component" value="Chromosome"/>
</dbReference>
<proteinExistence type="predicted"/>
<organism evidence="1 2">
    <name type="scientific">Mycolicibacillus parakoreensis</name>
    <dbReference type="NCBI Taxonomy" id="1069221"/>
    <lineage>
        <taxon>Bacteria</taxon>
        <taxon>Bacillati</taxon>
        <taxon>Actinomycetota</taxon>
        <taxon>Actinomycetes</taxon>
        <taxon>Mycobacteriales</taxon>
        <taxon>Mycobacteriaceae</taxon>
        <taxon>Mycolicibacillus</taxon>
    </lineage>
</organism>
<protein>
    <submittedName>
        <fullName evidence="1">DUF2505 domain-containing protein</fullName>
    </submittedName>
</protein>